<gene>
    <name evidence="2" type="ORF">EXIGLDRAFT_847612</name>
</gene>
<feature type="region of interest" description="Disordered" evidence="1">
    <location>
        <begin position="173"/>
        <end position="315"/>
    </location>
</feature>
<evidence type="ECO:0000313" key="2">
    <source>
        <dbReference type="EMBL" id="KZV78360.1"/>
    </source>
</evidence>
<feature type="compositionally biased region" description="Low complexity" evidence="1">
    <location>
        <begin position="579"/>
        <end position="597"/>
    </location>
</feature>
<sequence>MWPFSLLPIPPLPPLPPERTWYPHICKLDPYNPTIDKYWYLPHNGVSIDSAPSPVQGLAARLVMWLSAVLPVSRDTQSTLDRVVAWLVPSTVPRAATTYELDACMYVFKPAGPIYTHPTFLWIIQVALTIIALYYLLDVADKLCNVLVAFIAQSGEDKDATAPTRHIAPAVATATDHDASPPSSASPAQDSAPSLEQDSTPTLEQDSAPTLEQDSAPSPAQDHSPSPSPSPSPPPVLAQDILFTVPLQSQARKRRRSPSPDIQQSRHRSWFRSPPRSPSPSPSRSGSPIPALLPVSLYSSPGPSSPPSSIHSPAPRASLADLLTARDASSHAQTLPRSTTPTSTRSLSPPASLGGRLPLGARSLPRRSRSLDTIREVTHLSKPVTDTAWLRKALDLAVHPQTDGVQDRIIAREYETIVAQPALVEGNTEAFDGVEAPDAPPSQATAAPEANDGRDALPSIQTVDATTVPLPNSEDDDLEDVTTPSSALSALEPVTPSIVAPAPASNSSPVLLPADDGKLPSVTAIEQERAEAVQPTTVLVAIPPEPVVENSPIDDVSAPSALEPITPAASALIVSSSASNSLSSLPPTDDPPSGTTLQQGAKAVQSTAVLVAVVDPPAPVVENNPLVDPSTFYILDDGDADAASSSSRSGPKTLAPFENNPWIDPKTAWLNLDNDDPAPKPRARSMHQELPVVRRSQHQTLPGDPIPAPKPQGRWSKQEKSAQQLRKGPPTARGRGRGQQHVTPDRSTPPPVHQQQTPTKQPSLTPGAGPSTLSSPPPPPPHASGFAQGHTAHPNLPMPNGPVNQADHAGPSAKSKFDAARSRNSRRAQQPHHVSAFDTPETYTVPCTTSDLQAQTTKSRNRRAGQVENGKVKRRKAADGRMP</sequence>
<dbReference type="AlphaFoldDB" id="A0A166MSU8"/>
<feature type="region of interest" description="Disordered" evidence="1">
    <location>
        <begin position="579"/>
        <end position="599"/>
    </location>
</feature>
<organism evidence="2 3">
    <name type="scientific">Exidia glandulosa HHB12029</name>
    <dbReference type="NCBI Taxonomy" id="1314781"/>
    <lineage>
        <taxon>Eukaryota</taxon>
        <taxon>Fungi</taxon>
        <taxon>Dikarya</taxon>
        <taxon>Basidiomycota</taxon>
        <taxon>Agaricomycotina</taxon>
        <taxon>Agaricomycetes</taxon>
        <taxon>Auriculariales</taxon>
        <taxon>Exidiaceae</taxon>
        <taxon>Exidia</taxon>
    </lineage>
</organism>
<dbReference type="InParanoid" id="A0A166MSU8"/>
<keyword evidence="3" id="KW-1185">Reference proteome</keyword>
<feature type="compositionally biased region" description="Low complexity" evidence="1">
    <location>
        <begin position="282"/>
        <end position="315"/>
    </location>
</feature>
<evidence type="ECO:0000256" key="1">
    <source>
        <dbReference type="SAM" id="MobiDB-lite"/>
    </source>
</evidence>
<feature type="compositionally biased region" description="Pro residues" evidence="1">
    <location>
        <begin position="226"/>
        <end position="236"/>
    </location>
</feature>
<evidence type="ECO:0000313" key="3">
    <source>
        <dbReference type="Proteomes" id="UP000077266"/>
    </source>
</evidence>
<dbReference type="STRING" id="1314781.A0A166MSU8"/>
<feature type="compositionally biased region" description="Polar residues" evidence="1">
    <location>
        <begin position="196"/>
        <end position="213"/>
    </location>
</feature>
<feature type="compositionally biased region" description="Low complexity" evidence="1">
    <location>
        <begin position="180"/>
        <end position="194"/>
    </location>
</feature>
<dbReference type="Proteomes" id="UP000077266">
    <property type="component" value="Unassembled WGS sequence"/>
</dbReference>
<feature type="region of interest" description="Disordered" evidence="1">
    <location>
        <begin position="327"/>
        <end position="365"/>
    </location>
</feature>
<feature type="compositionally biased region" description="Low complexity" evidence="1">
    <location>
        <begin position="334"/>
        <end position="350"/>
    </location>
</feature>
<feature type="region of interest" description="Disordered" evidence="1">
    <location>
        <begin position="638"/>
        <end position="883"/>
    </location>
</feature>
<name>A0A166MSU8_EXIGL</name>
<feature type="non-terminal residue" evidence="2">
    <location>
        <position position="883"/>
    </location>
</feature>
<feature type="compositionally biased region" description="Polar residues" evidence="1">
    <location>
        <begin position="841"/>
        <end position="858"/>
    </location>
</feature>
<feature type="region of interest" description="Disordered" evidence="1">
    <location>
        <begin position="432"/>
        <end position="489"/>
    </location>
</feature>
<accession>A0A166MSU8</accession>
<dbReference type="EMBL" id="KV426933">
    <property type="protein sequence ID" value="KZV78360.1"/>
    <property type="molecule type" value="Genomic_DNA"/>
</dbReference>
<reference evidence="2 3" key="1">
    <citation type="journal article" date="2016" name="Mol. Biol. Evol.">
        <title>Comparative Genomics of Early-Diverging Mushroom-Forming Fungi Provides Insights into the Origins of Lignocellulose Decay Capabilities.</title>
        <authorList>
            <person name="Nagy L.G."/>
            <person name="Riley R."/>
            <person name="Tritt A."/>
            <person name="Adam C."/>
            <person name="Daum C."/>
            <person name="Floudas D."/>
            <person name="Sun H."/>
            <person name="Yadav J.S."/>
            <person name="Pangilinan J."/>
            <person name="Larsson K.H."/>
            <person name="Matsuura K."/>
            <person name="Barry K."/>
            <person name="Labutti K."/>
            <person name="Kuo R."/>
            <person name="Ohm R.A."/>
            <person name="Bhattacharya S.S."/>
            <person name="Shirouzu T."/>
            <person name="Yoshinaga Y."/>
            <person name="Martin F.M."/>
            <person name="Grigoriev I.V."/>
            <person name="Hibbett D.S."/>
        </authorList>
    </citation>
    <scope>NUCLEOTIDE SEQUENCE [LARGE SCALE GENOMIC DNA]</scope>
    <source>
        <strain evidence="2 3">HHB12029</strain>
    </source>
</reference>
<protein>
    <submittedName>
        <fullName evidence="2">Uncharacterized protein</fullName>
    </submittedName>
</protein>
<proteinExistence type="predicted"/>
<feature type="compositionally biased region" description="Low complexity" evidence="1">
    <location>
        <begin position="753"/>
        <end position="774"/>
    </location>
</feature>
<feature type="compositionally biased region" description="Low complexity" evidence="1">
    <location>
        <begin position="214"/>
        <end position="225"/>
    </location>
</feature>